<gene>
    <name evidence="3" type="ORF">OM074_02505</name>
</gene>
<evidence type="ECO:0000313" key="4">
    <source>
        <dbReference type="Proteomes" id="UP001207408"/>
    </source>
</evidence>
<feature type="chain" id="PRO_5042228041" evidence="1">
    <location>
        <begin position="29"/>
        <end position="589"/>
    </location>
</feature>
<dbReference type="PANTHER" id="PTHR38792:SF3">
    <property type="entry name" value="BNR_ASP-BOX REPEAT DOMAIN PROTEIN (AFU_ORTHOLOGUE AFUA_7G06430)-RELATED"/>
    <property type="match status" value="1"/>
</dbReference>
<feature type="domain" description="Sialidase" evidence="2">
    <location>
        <begin position="97"/>
        <end position="233"/>
    </location>
</feature>
<proteinExistence type="predicted"/>
<dbReference type="Pfam" id="PF13088">
    <property type="entry name" value="BNR_2"/>
    <property type="match status" value="1"/>
</dbReference>
<keyword evidence="3" id="KW-0378">Hydrolase</keyword>
<dbReference type="GO" id="GO:0016787">
    <property type="term" value="F:hydrolase activity"/>
    <property type="evidence" value="ECO:0007669"/>
    <property type="project" value="UniProtKB-KW"/>
</dbReference>
<dbReference type="SUPFAM" id="SSF49344">
    <property type="entry name" value="CBD9-like"/>
    <property type="match status" value="1"/>
</dbReference>
<accession>A0AAE3MBK5</accession>
<dbReference type="EMBL" id="JAPDPI010000003">
    <property type="protein sequence ID" value="MCW3804477.1"/>
    <property type="molecule type" value="Genomic_DNA"/>
</dbReference>
<dbReference type="AlphaFoldDB" id="A0AAE3MBK5"/>
<evidence type="ECO:0000256" key="1">
    <source>
        <dbReference type="SAM" id="SignalP"/>
    </source>
</evidence>
<organism evidence="3 4">
    <name type="scientific">Plebeiibacterium marinum</name>
    <dbReference type="NCBI Taxonomy" id="2992111"/>
    <lineage>
        <taxon>Bacteria</taxon>
        <taxon>Pseudomonadati</taxon>
        <taxon>Bacteroidota</taxon>
        <taxon>Bacteroidia</taxon>
        <taxon>Marinilabiliales</taxon>
        <taxon>Marinilabiliaceae</taxon>
        <taxon>Plebeiibacterium</taxon>
    </lineage>
</organism>
<feature type="signal peptide" evidence="1">
    <location>
        <begin position="1"/>
        <end position="28"/>
    </location>
</feature>
<comment type="caution">
    <text evidence="3">The sequence shown here is derived from an EMBL/GenBank/DDBJ whole genome shotgun (WGS) entry which is preliminary data.</text>
</comment>
<dbReference type="PANTHER" id="PTHR38792">
    <property type="entry name" value="BNR/ASP-BOX REPEAT DOMAIN PROTEIN (AFU_ORTHOLOGUE AFUA_7G06430)-RELATED"/>
    <property type="match status" value="1"/>
</dbReference>
<name>A0AAE3MBK5_9BACT</name>
<keyword evidence="4" id="KW-1185">Reference proteome</keyword>
<dbReference type="CDD" id="cd15482">
    <property type="entry name" value="Sialidase_non-viral"/>
    <property type="match status" value="1"/>
</dbReference>
<dbReference type="RefSeq" id="WP_301197698.1">
    <property type="nucleotide sequence ID" value="NZ_JAPDPI010000003.1"/>
</dbReference>
<protein>
    <submittedName>
        <fullName evidence="3">Glycoside hydrolase</fullName>
    </submittedName>
</protein>
<dbReference type="InterPro" id="IPR011040">
    <property type="entry name" value="Sialidase"/>
</dbReference>
<reference evidence="3" key="1">
    <citation type="submission" date="2022-10" db="EMBL/GenBank/DDBJ databases">
        <authorList>
            <person name="Yu W.X."/>
        </authorList>
    </citation>
    <scope>NUCLEOTIDE SEQUENCE</scope>
    <source>
        <strain evidence="3">D04</strain>
    </source>
</reference>
<evidence type="ECO:0000313" key="3">
    <source>
        <dbReference type="EMBL" id="MCW3804477.1"/>
    </source>
</evidence>
<evidence type="ECO:0000259" key="2">
    <source>
        <dbReference type="Pfam" id="PF13088"/>
    </source>
</evidence>
<dbReference type="InterPro" id="IPR036278">
    <property type="entry name" value="Sialidase_sf"/>
</dbReference>
<dbReference type="Gene3D" id="2.120.10.10">
    <property type="match status" value="1"/>
</dbReference>
<sequence length="589" mass="66346">MKAIKFNMQKQRVFLMPFLFLCASVLLACNKEDGVIDPQEVPDKNQNIDGTRIAWDYSSKVKVAPAAGRTEAYCGYSRLVQLYDGRLACVYETSSGNVELVFSEDIGATWSYPKTIFATRNSINMAVPDIIELNDHSILIACNPRPREPYTDDRKFGIMVRKSIDGGESWHDEQLVYEAQSTFNNGCWEPSFVQLPNGELQLFFANEGTFISSDEQNISMLRSVDNGETWSDAPIVAGFRPGRRDGMPVPLLLEDKGEILVAVEDNKKGEFKPSIYHEKITDNWVNGYISENDSRRDYHPLVDVLSDDIYAGAPYLARLKSGEVLLSYQSTWNRSDIWDRSCMVVEVGNSNGENFKNRSMPFNIPITKWGLWNSVSVIENGTIPVAVTSTNAYSYGSTEVWMVKGHVIPEYSVKNGTATIDGELHDDCWQHEWPYFVGHKGASNMKSSLCMDENYLYVGVEVNNLPSGFENGGTVTFQLDIERKGYEKPHERIYSFICGFDKNLSMKVGSFGTWIDYELPEGIKYQLINNSNTSKIEMAIPVQVIGGNFENELGLNFELSYPTQSSVISESLPNCDSDSPYTWCPVFIK</sequence>
<dbReference type="Gene3D" id="2.60.40.1190">
    <property type="match status" value="1"/>
</dbReference>
<keyword evidence="1" id="KW-0732">Signal</keyword>
<dbReference type="SUPFAM" id="SSF50939">
    <property type="entry name" value="Sialidases"/>
    <property type="match status" value="1"/>
</dbReference>
<dbReference type="Proteomes" id="UP001207408">
    <property type="component" value="Unassembled WGS sequence"/>
</dbReference>
<dbReference type="PROSITE" id="PS51257">
    <property type="entry name" value="PROKAR_LIPOPROTEIN"/>
    <property type="match status" value="1"/>
</dbReference>